<dbReference type="OrthoDB" id="66510at2759"/>
<feature type="region of interest" description="Disordered" evidence="1">
    <location>
        <begin position="194"/>
        <end position="214"/>
    </location>
</feature>
<protein>
    <submittedName>
        <fullName evidence="2">Uncharacterized protein</fullName>
    </submittedName>
</protein>
<dbReference type="Pfam" id="PF10259">
    <property type="entry name" value="Rogdi_lz"/>
    <property type="match status" value="1"/>
</dbReference>
<dbReference type="GeneID" id="18255110"/>
<feature type="region of interest" description="Disordered" evidence="1">
    <location>
        <begin position="374"/>
        <end position="393"/>
    </location>
</feature>
<dbReference type="OMA" id="KLNALGH"/>
<reference evidence="2 3" key="1">
    <citation type="journal article" date="2011" name="Cell">
        <title>Insight into structure and assembly of the nuclear pore complex by utilizing the genome of a eukaryotic thermophile.</title>
        <authorList>
            <person name="Amlacher S."/>
            <person name="Sarges P."/>
            <person name="Flemming D."/>
            <person name="van Noort V."/>
            <person name="Kunze R."/>
            <person name="Devos D.P."/>
            <person name="Arumugam M."/>
            <person name="Bork P."/>
            <person name="Hurt E."/>
        </authorList>
    </citation>
    <scope>NUCLEOTIDE SEQUENCE [LARGE SCALE GENOMIC DNA]</scope>
    <source>
        <strain evidence="3">DSM 1495 / CBS 144.50 / IMI 039719</strain>
    </source>
</reference>
<dbReference type="PANTHER" id="PTHR13618:SF1">
    <property type="entry name" value="PROTEIN ROGDI HOMOLOG"/>
    <property type="match status" value="1"/>
</dbReference>
<evidence type="ECO:0000256" key="1">
    <source>
        <dbReference type="SAM" id="MobiDB-lite"/>
    </source>
</evidence>
<dbReference type="PANTHER" id="PTHR13618">
    <property type="entry name" value="LEUCINE ZIPPER CONTAINING TRANSCRIPTION FACTOR LZF1"/>
    <property type="match status" value="1"/>
</dbReference>
<dbReference type="GO" id="GO:0043291">
    <property type="term" value="C:RAVE complex"/>
    <property type="evidence" value="ECO:0007669"/>
    <property type="project" value="TreeGrafter"/>
</dbReference>
<accession>G0S0P1</accession>
<dbReference type="RefSeq" id="XP_006691593.1">
    <property type="nucleotide sequence ID" value="XM_006691530.1"/>
</dbReference>
<dbReference type="Proteomes" id="UP000008066">
    <property type="component" value="Unassembled WGS sequence"/>
</dbReference>
<keyword evidence="3" id="KW-1185">Reference proteome</keyword>
<evidence type="ECO:0000313" key="2">
    <source>
        <dbReference type="EMBL" id="EGS22601.1"/>
    </source>
</evidence>
<dbReference type="InterPro" id="IPR028241">
    <property type="entry name" value="RAVE2/Rogdi"/>
</dbReference>
<evidence type="ECO:0000313" key="3">
    <source>
        <dbReference type="Proteomes" id="UP000008066"/>
    </source>
</evidence>
<dbReference type="STRING" id="759272.G0S0P1"/>
<name>G0S0P1_CHATD</name>
<dbReference type="eggNOG" id="ENOG502S2HP">
    <property type="taxonomic scope" value="Eukaryota"/>
</dbReference>
<organism evidence="3">
    <name type="scientific">Chaetomium thermophilum (strain DSM 1495 / CBS 144.50 / IMI 039719)</name>
    <name type="common">Thermochaetoides thermophila</name>
    <dbReference type="NCBI Taxonomy" id="759272"/>
    <lineage>
        <taxon>Eukaryota</taxon>
        <taxon>Fungi</taxon>
        <taxon>Dikarya</taxon>
        <taxon>Ascomycota</taxon>
        <taxon>Pezizomycotina</taxon>
        <taxon>Sordariomycetes</taxon>
        <taxon>Sordariomycetidae</taxon>
        <taxon>Sordariales</taxon>
        <taxon>Chaetomiaceae</taxon>
        <taxon>Thermochaetoides</taxon>
    </lineage>
</organism>
<dbReference type="EMBL" id="GL988039">
    <property type="protein sequence ID" value="EGS22601.1"/>
    <property type="molecule type" value="Genomic_DNA"/>
</dbReference>
<dbReference type="HOGENOM" id="CLU_043442_0_0_1"/>
<sequence length="393" mass="43153">MSIDIYPPLPPDHLQREVKAAQVCLPRSWKELQQLTVQQRELEWFVAELRETLVNIKHGLEDCYALLAPIDPGSTLVLSTPRNEIVKGTVTRVGTRIVKGTIHLRLRTLPHQTLTLNPDHPIHLAPLTSLQSLLNQSIDLLTLTLSYSYPSEPSQDHQPSSTPQFLSAQLRLLSQHISRASALLKGAPLPTTDPAWTSRSAAPSHFTPPLAQPHSGSSTPALSFYLTIQDACLVLWLRTLEPFDAPVAFGTKLALAIGTARRLEHDEAERVFGYCCNHSTIPYPDDQDRENLIEHAGSPAPGPQLTRTTSSTSSSTKGAPLSGTKKRWIDVYVREKVRVESADPSLMSLSAKLMALGHTLALARQNLEVLLGEDVRESSSEGSSPMEGGERGY</sequence>
<feature type="compositionally biased region" description="Low complexity" evidence="1">
    <location>
        <begin position="306"/>
        <end position="316"/>
    </location>
</feature>
<dbReference type="AlphaFoldDB" id="G0S0P1"/>
<feature type="region of interest" description="Disordered" evidence="1">
    <location>
        <begin position="286"/>
        <end position="322"/>
    </location>
</feature>
<proteinExistence type="predicted"/>
<gene>
    <name evidence="2" type="ORF">CTHT_0010720</name>
</gene>
<dbReference type="KEGG" id="cthr:CTHT_0010720"/>